<proteinExistence type="predicted"/>
<dbReference type="GO" id="GO:0003677">
    <property type="term" value="F:DNA binding"/>
    <property type="evidence" value="ECO:0007669"/>
    <property type="project" value="TreeGrafter"/>
</dbReference>
<dbReference type="AlphaFoldDB" id="A0AA88D9T8"/>
<evidence type="ECO:0000256" key="3">
    <source>
        <dbReference type="SAM" id="MobiDB-lite"/>
    </source>
</evidence>
<dbReference type="InterPro" id="IPR050853">
    <property type="entry name" value="WD_repeat_DNA-damage-binding"/>
</dbReference>
<evidence type="ECO:0000256" key="1">
    <source>
        <dbReference type="ARBA" id="ARBA00022574"/>
    </source>
</evidence>
<evidence type="ECO:0000313" key="4">
    <source>
        <dbReference type="EMBL" id="GMN47172.1"/>
    </source>
</evidence>
<dbReference type="GO" id="GO:2000001">
    <property type="term" value="P:regulation of DNA damage checkpoint"/>
    <property type="evidence" value="ECO:0007669"/>
    <property type="project" value="TreeGrafter"/>
</dbReference>
<dbReference type="Proteomes" id="UP001187192">
    <property type="component" value="Unassembled WGS sequence"/>
</dbReference>
<comment type="caution">
    <text evidence="4">The sequence shown here is derived from an EMBL/GenBank/DDBJ whole genome shotgun (WGS) entry which is preliminary data.</text>
</comment>
<dbReference type="GO" id="GO:0005634">
    <property type="term" value="C:nucleus"/>
    <property type="evidence" value="ECO:0007669"/>
    <property type="project" value="TreeGrafter"/>
</dbReference>
<reference evidence="4" key="1">
    <citation type="submission" date="2023-07" db="EMBL/GenBank/DDBJ databases">
        <title>draft genome sequence of fig (Ficus carica).</title>
        <authorList>
            <person name="Takahashi T."/>
            <person name="Nishimura K."/>
        </authorList>
    </citation>
    <scope>NUCLEOTIDE SEQUENCE</scope>
</reference>
<feature type="region of interest" description="Disordered" evidence="3">
    <location>
        <begin position="34"/>
        <end position="90"/>
    </location>
</feature>
<keyword evidence="2" id="KW-0677">Repeat</keyword>
<gene>
    <name evidence="4" type="ORF">TIFTF001_016355</name>
</gene>
<accession>A0AA88D9T8</accession>
<dbReference type="EMBL" id="BTGU01000025">
    <property type="protein sequence ID" value="GMN47172.1"/>
    <property type="molecule type" value="Genomic_DNA"/>
</dbReference>
<organism evidence="4 5">
    <name type="scientific">Ficus carica</name>
    <name type="common">Common fig</name>
    <dbReference type="NCBI Taxonomy" id="3494"/>
    <lineage>
        <taxon>Eukaryota</taxon>
        <taxon>Viridiplantae</taxon>
        <taxon>Streptophyta</taxon>
        <taxon>Embryophyta</taxon>
        <taxon>Tracheophyta</taxon>
        <taxon>Spermatophyta</taxon>
        <taxon>Magnoliopsida</taxon>
        <taxon>eudicotyledons</taxon>
        <taxon>Gunneridae</taxon>
        <taxon>Pentapetalae</taxon>
        <taxon>rosids</taxon>
        <taxon>fabids</taxon>
        <taxon>Rosales</taxon>
        <taxon>Moraceae</taxon>
        <taxon>Ficeae</taxon>
        <taxon>Ficus</taxon>
    </lineage>
</organism>
<dbReference type="PANTHER" id="PTHR14773">
    <property type="entry name" value="WD REPEAT-CONTAINING PROTEIN 76"/>
    <property type="match status" value="1"/>
</dbReference>
<protein>
    <submittedName>
        <fullName evidence="4">Uncharacterized protein</fullName>
    </submittedName>
</protein>
<dbReference type="PANTHER" id="PTHR14773:SF0">
    <property type="entry name" value="WD REPEAT-CONTAINING PROTEIN 76"/>
    <property type="match status" value="1"/>
</dbReference>
<sequence length="90" mass="10469">MASTTLNEYERKRLDNIRWNTEIKASLNLHSLATDLSASTKRHRNRAEPNKAPPQKKPKSQTPNLTSRRSMRKSGILADFEELPNRRKNR</sequence>
<keyword evidence="5" id="KW-1185">Reference proteome</keyword>
<evidence type="ECO:0000313" key="5">
    <source>
        <dbReference type="Proteomes" id="UP001187192"/>
    </source>
</evidence>
<keyword evidence="1" id="KW-0853">WD repeat</keyword>
<evidence type="ECO:0000256" key="2">
    <source>
        <dbReference type="ARBA" id="ARBA00022737"/>
    </source>
</evidence>
<name>A0AA88D9T8_FICCA</name>